<dbReference type="AlphaFoldDB" id="A0ABD2NUC8"/>
<comment type="caution">
    <text evidence="12">The sequence shown here is derived from an EMBL/GenBank/DDBJ whole genome shotgun (WGS) entry which is preliminary data.</text>
</comment>
<dbReference type="InterPro" id="IPR050888">
    <property type="entry name" value="ZnF_C2H2-type_TF"/>
</dbReference>
<evidence type="ECO:0000256" key="6">
    <source>
        <dbReference type="ARBA" id="ARBA00023242"/>
    </source>
</evidence>
<keyword evidence="3" id="KW-0677">Repeat</keyword>
<feature type="compositionally biased region" description="Acidic residues" evidence="9">
    <location>
        <begin position="543"/>
        <end position="552"/>
    </location>
</feature>
<dbReference type="Pfam" id="PF00096">
    <property type="entry name" value="zf-C2H2"/>
    <property type="match status" value="1"/>
</dbReference>
<sequence length="620" mass="70164">MTMYSLPNFCRVCLKYDKNLIDLAHIENEPSETLMSKLEQCVAEVDWTAYKPLLCHPCIKRLNVAFSFKKQCVQSASVLKSYLELVKENQKKTESQNASSGDPHSTPGAFMVLPNQKFVKIVVGTQQQNSFQNVFLNLIPTAGGINPPALAPVTVNPVTPKDPLSTSKDTNQNVFVNLNNTIQKFVPIAPNKPVAKTASNNTPVINQLLTDTKTEELSVEIDPTIFGLGSDYESSGQEEEVNDWDEVISQSQINSKDMSKMNGDKGKSGKKSNLYGNYVPILPKHAADFLNSGQHFLSADVCFEEEAAPGDKSFSCESCQKNFANVKILKHHIKMFHMGKYPFKCEYCYAEYVTRIDYEMCLKSHKTNNESNDDSLTLKDFANTSVSIQQSTASQSASDGESNCPPVPGEEGMIFSCELCKRQFNSSTGLLRHKVRKHHQKNKKKYFIKGMKNAKCDICNREFSTQSYMQLHRKLHMRDDVGYKYKVFGKSKYSDSDSKEEKDKTKNQKDEKELDKDLDKDSAKNEADAEAIDVTPDITLEREMDEDSEPETEDPKPKRKCYSRIKETRPELEITKVVKSKTEKNEDSDDNPLQMDLDENSDNKSDEKNEKKEENESEVQ</sequence>
<evidence type="ECO:0000256" key="8">
    <source>
        <dbReference type="PROSITE-ProRule" id="PRU01263"/>
    </source>
</evidence>
<keyword evidence="2 8" id="KW-0479">Metal-binding</keyword>
<dbReference type="GO" id="GO:0005634">
    <property type="term" value="C:nucleus"/>
    <property type="evidence" value="ECO:0007669"/>
    <property type="project" value="UniProtKB-SubCell"/>
</dbReference>
<comment type="subcellular location">
    <subcellularLocation>
        <location evidence="1">Nucleus</location>
    </subcellularLocation>
</comment>
<feature type="binding site" evidence="8">
    <location>
        <position position="10"/>
    </location>
    <ligand>
        <name>Zn(2+)</name>
        <dbReference type="ChEBI" id="CHEBI:29105"/>
    </ligand>
</feature>
<feature type="compositionally biased region" description="Acidic residues" evidence="9">
    <location>
        <begin position="586"/>
        <end position="600"/>
    </location>
</feature>
<dbReference type="Pfam" id="PF12874">
    <property type="entry name" value="zf-met"/>
    <property type="match status" value="1"/>
</dbReference>
<dbReference type="GO" id="GO:0008270">
    <property type="term" value="F:zinc ion binding"/>
    <property type="evidence" value="ECO:0007669"/>
    <property type="project" value="UniProtKB-UniRule"/>
</dbReference>
<proteinExistence type="predicted"/>
<feature type="region of interest" description="Disordered" evidence="9">
    <location>
        <begin position="493"/>
        <end position="620"/>
    </location>
</feature>
<dbReference type="InterPro" id="IPR012934">
    <property type="entry name" value="Znf_AD"/>
</dbReference>
<dbReference type="SUPFAM" id="SSF57716">
    <property type="entry name" value="Glucocorticoid receptor-like (DNA-binding domain)"/>
    <property type="match status" value="1"/>
</dbReference>
<keyword evidence="5 8" id="KW-0862">Zinc</keyword>
<dbReference type="SMART" id="SM00355">
    <property type="entry name" value="ZnF_C2H2"/>
    <property type="match status" value="4"/>
</dbReference>
<protein>
    <submittedName>
        <fullName evidence="12">Uncharacterized protein</fullName>
    </submittedName>
</protein>
<evidence type="ECO:0000256" key="3">
    <source>
        <dbReference type="ARBA" id="ARBA00022737"/>
    </source>
</evidence>
<evidence type="ECO:0000256" key="1">
    <source>
        <dbReference type="ARBA" id="ARBA00004123"/>
    </source>
</evidence>
<reference evidence="12 13" key="1">
    <citation type="journal article" date="2021" name="BMC Biol.">
        <title>Horizontally acquired antibacterial genes associated with adaptive radiation of ladybird beetles.</title>
        <authorList>
            <person name="Li H.S."/>
            <person name="Tang X.F."/>
            <person name="Huang Y.H."/>
            <person name="Xu Z.Y."/>
            <person name="Chen M.L."/>
            <person name="Du X.Y."/>
            <person name="Qiu B.Y."/>
            <person name="Chen P.T."/>
            <person name="Zhang W."/>
            <person name="Slipinski A."/>
            <person name="Escalona H.E."/>
            <person name="Waterhouse R.M."/>
            <person name="Zwick A."/>
            <person name="Pang H."/>
        </authorList>
    </citation>
    <scope>NUCLEOTIDE SEQUENCE [LARGE SCALE GENOMIC DNA]</scope>
    <source>
        <strain evidence="12">SYSU2018</strain>
    </source>
</reference>
<evidence type="ECO:0000259" key="11">
    <source>
        <dbReference type="PROSITE" id="PS51915"/>
    </source>
</evidence>
<feature type="compositionally biased region" description="Basic and acidic residues" evidence="9">
    <location>
        <begin position="493"/>
        <end position="527"/>
    </location>
</feature>
<dbReference type="SMART" id="SM00868">
    <property type="entry name" value="zf-AD"/>
    <property type="match status" value="1"/>
</dbReference>
<dbReference type="EMBL" id="JABFTP020000144">
    <property type="protein sequence ID" value="KAL3282321.1"/>
    <property type="molecule type" value="Genomic_DNA"/>
</dbReference>
<feature type="domain" description="ZAD" evidence="11">
    <location>
        <begin position="8"/>
        <end position="82"/>
    </location>
</feature>
<feature type="domain" description="C2H2-type" evidence="10">
    <location>
        <begin position="314"/>
        <end position="342"/>
    </location>
</feature>
<evidence type="ECO:0000259" key="10">
    <source>
        <dbReference type="PROSITE" id="PS50157"/>
    </source>
</evidence>
<feature type="compositionally biased region" description="Basic and acidic residues" evidence="9">
    <location>
        <begin position="564"/>
        <end position="585"/>
    </location>
</feature>
<accession>A0ABD2NUC8</accession>
<evidence type="ECO:0000313" key="13">
    <source>
        <dbReference type="Proteomes" id="UP001516400"/>
    </source>
</evidence>
<dbReference type="PROSITE" id="PS00028">
    <property type="entry name" value="ZINC_FINGER_C2H2_1"/>
    <property type="match status" value="3"/>
</dbReference>
<dbReference type="PANTHER" id="PTHR24406">
    <property type="entry name" value="TRANSCRIPTIONAL REPRESSOR CTCFL-RELATED"/>
    <property type="match status" value="1"/>
</dbReference>
<feature type="binding site" evidence="8">
    <location>
        <position position="13"/>
    </location>
    <ligand>
        <name>Zn(2+)</name>
        <dbReference type="ChEBI" id="CHEBI:29105"/>
    </ligand>
</feature>
<feature type="domain" description="C2H2-type" evidence="10">
    <location>
        <begin position="415"/>
        <end position="444"/>
    </location>
</feature>
<keyword evidence="13" id="KW-1185">Reference proteome</keyword>
<evidence type="ECO:0000256" key="2">
    <source>
        <dbReference type="ARBA" id="ARBA00022723"/>
    </source>
</evidence>
<feature type="domain" description="C2H2-type" evidence="10">
    <location>
        <begin position="454"/>
        <end position="481"/>
    </location>
</feature>
<evidence type="ECO:0000256" key="5">
    <source>
        <dbReference type="ARBA" id="ARBA00022833"/>
    </source>
</evidence>
<evidence type="ECO:0000313" key="12">
    <source>
        <dbReference type="EMBL" id="KAL3282321.1"/>
    </source>
</evidence>
<feature type="binding site" evidence="8">
    <location>
        <position position="58"/>
    </location>
    <ligand>
        <name>Zn(2+)</name>
        <dbReference type="ChEBI" id="CHEBI:29105"/>
    </ligand>
</feature>
<feature type="binding site" evidence="8">
    <location>
        <position position="55"/>
    </location>
    <ligand>
        <name>Zn(2+)</name>
        <dbReference type="ChEBI" id="CHEBI:29105"/>
    </ligand>
</feature>
<dbReference type="InterPro" id="IPR036236">
    <property type="entry name" value="Znf_C2H2_sf"/>
</dbReference>
<dbReference type="Pfam" id="PF07776">
    <property type="entry name" value="zf-AD"/>
    <property type="match status" value="1"/>
</dbReference>
<dbReference type="Gene3D" id="3.30.160.60">
    <property type="entry name" value="Classic Zinc Finger"/>
    <property type="match status" value="2"/>
</dbReference>
<evidence type="ECO:0000256" key="4">
    <source>
        <dbReference type="ARBA" id="ARBA00022771"/>
    </source>
</evidence>
<dbReference type="PROSITE" id="PS50157">
    <property type="entry name" value="ZINC_FINGER_C2H2_2"/>
    <property type="match status" value="3"/>
</dbReference>
<gene>
    <name evidence="12" type="ORF">HHI36_005508</name>
</gene>
<dbReference type="InterPro" id="IPR013087">
    <property type="entry name" value="Znf_C2H2_type"/>
</dbReference>
<dbReference type="Proteomes" id="UP001516400">
    <property type="component" value="Unassembled WGS sequence"/>
</dbReference>
<feature type="compositionally biased region" description="Basic and acidic residues" evidence="9">
    <location>
        <begin position="601"/>
        <end position="614"/>
    </location>
</feature>
<name>A0ABD2NUC8_9CUCU</name>
<evidence type="ECO:0000256" key="7">
    <source>
        <dbReference type="PROSITE-ProRule" id="PRU00042"/>
    </source>
</evidence>
<keyword evidence="6" id="KW-0539">Nucleus</keyword>
<evidence type="ECO:0000256" key="9">
    <source>
        <dbReference type="SAM" id="MobiDB-lite"/>
    </source>
</evidence>
<keyword evidence="4 7" id="KW-0863">Zinc-finger</keyword>
<dbReference type="SUPFAM" id="SSF57667">
    <property type="entry name" value="beta-beta-alpha zinc fingers"/>
    <property type="match status" value="2"/>
</dbReference>
<dbReference type="PROSITE" id="PS51915">
    <property type="entry name" value="ZAD"/>
    <property type="match status" value="1"/>
</dbReference>
<organism evidence="12 13">
    <name type="scientific">Cryptolaemus montrouzieri</name>
    <dbReference type="NCBI Taxonomy" id="559131"/>
    <lineage>
        <taxon>Eukaryota</taxon>
        <taxon>Metazoa</taxon>
        <taxon>Ecdysozoa</taxon>
        <taxon>Arthropoda</taxon>
        <taxon>Hexapoda</taxon>
        <taxon>Insecta</taxon>
        <taxon>Pterygota</taxon>
        <taxon>Neoptera</taxon>
        <taxon>Endopterygota</taxon>
        <taxon>Coleoptera</taxon>
        <taxon>Polyphaga</taxon>
        <taxon>Cucujiformia</taxon>
        <taxon>Coccinelloidea</taxon>
        <taxon>Coccinellidae</taxon>
        <taxon>Scymninae</taxon>
        <taxon>Scymnini</taxon>
        <taxon>Cryptolaemus</taxon>
    </lineage>
</organism>